<organism evidence="5 6">
    <name type="scientific">Aphanomyces astaci</name>
    <name type="common">Crayfish plague agent</name>
    <dbReference type="NCBI Taxonomy" id="112090"/>
    <lineage>
        <taxon>Eukaryota</taxon>
        <taxon>Sar</taxon>
        <taxon>Stramenopiles</taxon>
        <taxon>Oomycota</taxon>
        <taxon>Saprolegniomycetes</taxon>
        <taxon>Saprolegniales</taxon>
        <taxon>Verrucalvaceae</taxon>
        <taxon>Aphanomyces</taxon>
    </lineage>
</organism>
<feature type="domain" description="RRM" evidence="4">
    <location>
        <begin position="109"/>
        <end position="186"/>
    </location>
</feature>
<comment type="caution">
    <text evidence="5">The sequence shown here is derived from an EMBL/GenBank/DDBJ whole genome shotgun (WGS) entry which is preliminary data.</text>
</comment>
<dbReference type="Pfam" id="PF00076">
    <property type="entry name" value="RRM_1"/>
    <property type="match status" value="1"/>
</dbReference>
<evidence type="ECO:0000256" key="2">
    <source>
        <dbReference type="PROSITE-ProRule" id="PRU00176"/>
    </source>
</evidence>
<dbReference type="PANTHER" id="PTHR23236">
    <property type="entry name" value="EUKARYOTIC TRANSLATION INITIATION FACTOR 4B/4H"/>
    <property type="match status" value="1"/>
</dbReference>
<dbReference type="PROSITE" id="PS50102">
    <property type="entry name" value="RRM"/>
    <property type="match status" value="1"/>
</dbReference>
<evidence type="ECO:0000256" key="3">
    <source>
        <dbReference type="SAM" id="MobiDB-lite"/>
    </source>
</evidence>
<dbReference type="InterPro" id="IPR000504">
    <property type="entry name" value="RRM_dom"/>
</dbReference>
<proteinExistence type="predicted"/>
<dbReference type="Proteomes" id="UP000266196">
    <property type="component" value="Unassembled WGS sequence"/>
</dbReference>
<reference evidence="5 6" key="1">
    <citation type="submission" date="2018-08" db="EMBL/GenBank/DDBJ databases">
        <title>Aphanomyces genome sequencing and annotation.</title>
        <authorList>
            <person name="Minardi D."/>
            <person name="Oidtmann B."/>
            <person name="Van Der Giezen M."/>
            <person name="Studholme D.J."/>
        </authorList>
    </citation>
    <scope>NUCLEOTIDE SEQUENCE [LARGE SCALE GENOMIC DNA]</scope>
    <source>
        <strain evidence="5 6">197901</strain>
    </source>
</reference>
<sequence>MVDFKTHSPGTNNPQFWFLQLYAPHTHATTTMDTEHDVDQLAAEAEAIESNEAQEVDQEIEDMKRRVLEMEEEAQKLNQMHSHVQSQIPKEHQPPAAPTAAQQASIDENSIYIGQVDYESTPEELQALFQSCGTINRVTILCDKFTGQPKGYAYIEFANHDAVESALLLNDTTFRGRQLKVTAKRVNERGYNYGGRGGRGGRGGFRGGRGGGRGGYAPRGRGGRGRGGRGGRGMGGPAYHPYGY</sequence>
<evidence type="ECO:0000313" key="6">
    <source>
        <dbReference type="Proteomes" id="UP000266196"/>
    </source>
</evidence>
<evidence type="ECO:0000256" key="1">
    <source>
        <dbReference type="ARBA" id="ARBA00022884"/>
    </source>
</evidence>
<accession>A0A397F3D5</accession>
<dbReference type="GO" id="GO:0008143">
    <property type="term" value="F:poly(A) binding"/>
    <property type="evidence" value="ECO:0007669"/>
    <property type="project" value="TreeGrafter"/>
</dbReference>
<evidence type="ECO:0000259" key="4">
    <source>
        <dbReference type="PROSITE" id="PS50102"/>
    </source>
</evidence>
<keyword evidence="1 2" id="KW-0694">RNA-binding</keyword>
<dbReference type="SMART" id="SM00360">
    <property type="entry name" value="RRM"/>
    <property type="match status" value="1"/>
</dbReference>
<feature type="region of interest" description="Disordered" evidence="3">
    <location>
        <begin position="192"/>
        <end position="244"/>
    </location>
</feature>
<protein>
    <recommendedName>
        <fullName evidence="4">RRM domain-containing protein</fullName>
    </recommendedName>
</protein>
<dbReference type="PANTHER" id="PTHR23236:SF92">
    <property type="entry name" value="POLYADENYLATE-BINDING PROTEIN 1"/>
    <property type="match status" value="1"/>
</dbReference>
<dbReference type="InterPro" id="IPR035979">
    <property type="entry name" value="RBD_domain_sf"/>
</dbReference>
<feature type="compositionally biased region" description="Polar residues" evidence="3">
    <location>
        <begin position="76"/>
        <end position="88"/>
    </location>
</feature>
<name>A0A397F3D5_APHAT</name>
<dbReference type="AlphaFoldDB" id="A0A397F3D5"/>
<feature type="compositionally biased region" description="Gly residues" evidence="3">
    <location>
        <begin position="192"/>
        <end position="217"/>
    </location>
</feature>
<evidence type="ECO:0000313" key="5">
    <source>
        <dbReference type="EMBL" id="RHZ14035.1"/>
    </source>
</evidence>
<gene>
    <name evidence="5" type="ORF">DYB31_002785</name>
</gene>
<dbReference type="EMBL" id="QUTE01010372">
    <property type="protein sequence ID" value="RHZ14035.1"/>
    <property type="molecule type" value="Genomic_DNA"/>
</dbReference>
<dbReference type="SUPFAM" id="SSF54928">
    <property type="entry name" value="RNA-binding domain, RBD"/>
    <property type="match status" value="1"/>
</dbReference>
<dbReference type="VEuPathDB" id="FungiDB:H257_00167"/>
<dbReference type="Gene3D" id="3.30.70.330">
    <property type="match status" value="1"/>
</dbReference>
<dbReference type="CDD" id="cd12306">
    <property type="entry name" value="RRM_II_PABPs"/>
    <property type="match status" value="1"/>
</dbReference>
<dbReference type="InterPro" id="IPR012677">
    <property type="entry name" value="Nucleotide-bd_a/b_plait_sf"/>
</dbReference>
<feature type="region of interest" description="Disordered" evidence="3">
    <location>
        <begin position="76"/>
        <end position="103"/>
    </location>
</feature>